<protein>
    <submittedName>
        <fullName evidence="1">Uncharacterized protein</fullName>
    </submittedName>
</protein>
<dbReference type="AlphaFoldDB" id="A0A2Z5FYK5"/>
<proteinExistence type="predicted"/>
<sequence>MSSIAARGQFFQRGPRAVKTYHSIPVCKKAIHDLAADASARTRDYDNSSVFHRYASPKESLAPSVG</sequence>
<reference evidence="1 2" key="1">
    <citation type="journal article" date="2018" name="Front. Microbiol.">
        <title>Hydrolytic Capabilities as a Key to Environmental Success: Chitinolytic and Cellulolytic Acidobacteria From Acidic Sub-arctic Soils and Boreal Peatlands.</title>
        <authorList>
            <person name="Belova S.E."/>
            <person name="Ravin N.V."/>
            <person name="Pankratov T.A."/>
            <person name="Rakitin A.L."/>
            <person name="Ivanova A.A."/>
            <person name="Beletsky A.V."/>
            <person name="Mardanov A.V."/>
            <person name="Sinninghe Damste J.S."/>
            <person name="Dedysh S.N."/>
        </authorList>
    </citation>
    <scope>NUCLEOTIDE SEQUENCE [LARGE SCALE GENOMIC DNA]</scope>
    <source>
        <strain evidence="1 2">SBC82</strain>
    </source>
</reference>
<evidence type="ECO:0000313" key="2">
    <source>
        <dbReference type="Proteomes" id="UP000253606"/>
    </source>
</evidence>
<accession>A0A2Z5FYK5</accession>
<dbReference type="Proteomes" id="UP000253606">
    <property type="component" value="Chromosome"/>
</dbReference>
<dbReference type="KEGG" id="abas:ACPOL_2646"/>
<evidence type="ECO:0000313" key="1">
    <source>
        <dbReference type="EMBL" id="AXC11959.1"/>
    </source>
</evidence>
<name>A0A2Z5FYK5_9BACT</name>
<dbReference type="EMBL" id="CP030840">
    <property type="protein sequence ID" value="AXC11959.1"/>
    <property type="molecule type" value="Genomic_DNA"/>
</dbReference>
<gene>
    <name evidence="1" type="ORF">ACPOL_2646</name>
</gene>
<keyword evidence="2" id="KW-1185">Reference proteome</keyword>
<organism evidence="1 2">
    <name type="scientific">Acidisarcina polymorpha</name>
    <dbReference type="NCBI Taxonomy" id="2211140"/>
    <lineage>
        <taxon>Bacteria</taxon>
        <taxon>Pseudomonadati</taxon>
        <taxon>Acidobacteriota</taxon>
        <taxon>Terriglobia</taxon>
        <taxon>Terriglobales</taxon>
        <taxon>Acidobacteriaceae</taxon>
        <taxon>Acidisarcina</taxon>
    </lineage>
</organism>